<sequence length="298" mass="35692">MPFQRVVMLEERLYEHYLPGYLESNSEEEKQRLWQQADPNTIYQLNSELQKLHGEGNDLISFSDPHRSHLPITAWPDMLSADIAFWRKHQHWLLQSNDPVTATNEDDLSVNYKIPLNYINQYNGEHLRLFYGSRLVYARLFSALHYILNHVKSVIEDWSHDRYPYQLPIELYIPTTSEPQSAVRSTYHHFNSANYQSLKNYFQQHYSSWIEEQYLNWMFELNTQLNHQTAATYIIEYEDELGIPRVDFICKNENTLRMIRPAHFVEDMRQMVSSTDYLDHQVQQVALRIERQCRAKGW</sequence>
<gene>
    <name evidence="1" type="ORF">YA91_02205</name>
</gene>
<proteinExistence type="predicted"/>
<reference evidence="1" key="1">
    <citation type="submission" date="2017-09" db="EMBL/GenBank/DDBJ databases">
        <authorList>
            <person name="Ehlers B."/>
            <person name="Leendertz F.H."/>
        </authorList>
    </citation>
    <scope>NUCLEOTIDE SEQUENCE</scope>
    <source>
        <strain evidence="1">MAVP-26</strain>
    </source>
</reference>
<organism evidence="1">
    <name type="scientific">Vibrio parahaemolyticus</name>
    <dbReference type="NCBI Taxonomy" id="670"/>
    <lineage>
        <taxon>Bacteria</taxon>
        <taxon>Pseudomonadati</taxon>
        <taxon>Pseudomonadota</taxon>
        <taxon>Gammaproteobacteria</taxon>
        <taxon>Vibrionales</taxon>
        <taxon>Vibrionaceae</taxon>
        <taxon>Vibrio</taxon>
    </lineage>
</organism>
<accession>A0A249VY59</accession>
<protein>
    <submittedName>
        <fullName evidence="1">Uncharacterized protein</fullName>
    </submittedName>
</protein>
<name>A0A249VY59_VIBPH</name>
<dbReference type="EMBL" id="CP023247">
    <property type="protein sequence ID" value="ASZ49445.1"/>
    <property type="molecule type" value="Genomic_DNA"/>
</dbReference>
<evidence type="ECO:0000313" key="1">
    <source>
        <dbReference type="EMBL" id="ASZ49445.1"/>
    </source>
</evidence>
<dbReference type="AlphaFoldDB" id="A0A249VY59"/>